<dbReference type="AlphaFoldDB" id="A0AAV7U875"/>
<keyword evidence="3" id="KW-1185">Reference proteome</keyword>
<organism evidence="2 3">
    <name type="scientific">Pleurodeles waltl</name>
    <name type="common">Iberian ribbed newt</name>
    <dbReference type="NCBI Taxonomy" id="8319"/>
    <lineage>
        <taxon>Eukaryota</taxon>
        <taxon>Metazoa</taxon>
        <taxon>Chordata</taxon>
        <taxon>Craniata</taxon>
        <taxon>Vertebrata</taxon>
        <taxon>Euteleostomi</taxon>
        <taxon>Amphibia</taxon>
        <taxon>Batrachia</taxon>
        <taxon>Caudata</taxon>
        <taxon>Salamandroidea</taxon>
        <taxon>Salamandridae</taxon>
        <taxon>Pleurodelinae</taxon>
        <taxon>Pleurodeles</taxon>
    </lineage>
</organism>
<evidence type="ECO:0000313" key="3">
    <source>
        <dbReference type="Proteomes" id="UP001066276"/>
    </source>
</evidence>
<comment type="caution">
    <text evidence="2">The sequence shown here is derived from an EMBL/GenBank/DDBJ whole genome shotgun (WGS) entry which is preliminary data.</text>
</comment>
<dbReference type="EMBL" id="JANPWB010000005">
    <property type="protein sequence ID" value="KAJ1184239.1"/>
    <property type="molecule type" value="Genomic_DNA"/>
</dbReference>
<proteinExistence type="predicted"/>
<evidence type="ECO:0000256" key="1">
    <source>
        <dbReference type="SAM" id="MobiDB-lite"/>
    </source>
</evidence>
<accession>A0AAV7U875</accession>
<evidence type="ECO:0000313" key="2">
    <source>
        <dbReference type="EMBL" id="KAJ1184239.1"/>
    </source>
</evidence>
<dbReference type="Proteomes" id="UP001066276">
    <property type="component" value="Chromosome 3_1"/>
</dbReference>
<feature type="compositionally biased region" description="Basic and acidic residues" evidence="1">
    <location>
        <begin position="1"/>
        <end position="12"/>
    </location>
</feature>
<name>A0AAV7U875_PLEWA</name>
<protein>
    <submittedName>
        <fullName evidence="2">Uncharacterized protein</fullName>
    </submittedName>
</protein>
<sequence length="106" mass="11544">MHSAEWRQEGRGRGRTAPGTLRARDGALGAGCSGDGPEQQLLTVSVGIFLRSHTVSARNARVGFCSAALFISIQPTVAQLPRIHRISRRARSEQLRVMAHIRLCAK</sequence>
<feature type="region of interest" description="Disordered" evidence="1">
    <location>
        <begin position="1"/>
        <end position="32"/>
    </location>
</feature>
<reference evidence="2" key="1">
    <citation type="journal article" date="2022" name="bioRxiv">
        <title>Sequencing and chromosome-scale assembly of the giantPleurodeles waltlgenome.</title>
        <authorList>
            <person name="Brown T."/>
            <person name="Elewa A."/>
            <person name="Iarovenko S."/>
            <person name="Subramanian E."/>
            <person name="Araus A.J."/>
            <person name="Petzold A."/>
            <person name="Susuki M."/>
            <person name="Suzuki K.-i.T."/>
            <person name="Hayashi T."/>
            <person name="Toyoda A."/>
            <person name="Oliveira C."/>
            <person name="Osipova E."/>
            <person name="Leigh N.D."/>
            <person name="Simon A."/>
            <person name="Yun M.H."/>
        </authorList>
    </citation>
    <scope>NUCLEOTIDE SEQUENCE</scope>
    <source>
        <strain evidence="2">20211129_DDA</strain>
        <tissue evidence="2">Liver</tissue>
    </source>
</reference>
<gene>
    <name evidence="2" type="ORF">NDU88_001047</name>
</gene>